<protein>
    <recommendedName>
        <fullName evidence="3">LppM domain-containing protein</fullName>
    </recommendedName>
</protein>
<sequence>MPSPAPCPPRPRPPHARPRAAARRRALPVLLLAMLIVGLTSGCARVRTALAVQPNDTVNGEIVLATPERGPDDTGPEVTVPRELKREIDISSYRQDGYTGSVLRFSGLTFDEVALLSRTAGTAGERAVLNLRRAGNRVLVTGKVDLTTVPVDLADFQLKIGFPGQVLDTNGDADSGTVSWKFTPGTVGDISAAVAYDDPNAPSAAGWTFALGVLVAGAAAAVVVLARRERNPPLDTPSR</sequence>
<feature type="domain" description="LppM" evidence="3">
    <location>
        <begin position="45"/>
        <end position="196"/>
    </location>
</feature>
<evidence type="ECO:0000256" key="1">
    <source>
        <dbReference type="SAM" id="MobiDB-lite"/>
    </source>
</evidence>
<keyword evidence="2" id="KW-0472">Membrane</keyword>
<dbReference type="Proteomes" id="UP000321328">
    <property type="component" value="Unassembled WGS sequence"/>
</dbReference>
<keyword evidence="5" id="KW-1185">Reference proteome</keyword>
<comment type="caution">
    <text evidence="4">The sequence shown here is derived from an EMBL/GenBank/DDBJ whole genome shotgun (WGS) entry which is preliminary data.</text>
</comment>
<accession>A0A511D2R3</accession>
<dbReference type="EMBL" id="BJVI01000006">
    <property type="protein sequence ID" value="GEL17188.1"/>
    <property type="molecule type" value="Genomic_DNA"/>
</dbReference>
<evidence type="ECO:0000256" key="2">
    <source>
        <dbReference type="SAM" id="Phobius"/>
    </source>
</evidence>
<evidence type="ECO:0000313" key="4">
    <source>
        <dbReference type="EMBL" id="GEL17188.1"/>
    </source>
</evidence>
<dbReference type="RefSeq" id="WP_051232451.1">
    <property type="nucleotide sequence ID" value="NZ_AUII01000004.1"/>
</dbReference>
<evidence type="ECO:0000313" key="5">
    <source>
        <dbReference type="Proteomes" id="UP000321328"/>
    </source>
</evidence>
<dbReference type="Pfam" id="PF21946">
    <property type="entry name" value="LppM"/>
    <property type="match status" value="1"/>
</dbReference>
<reference evidence="4 5" key="1">
    <citation type="submission" date="2019-07" db="EMBL/GenBank/DDBJ databases">
        <title>Whole genome shotgun sequence of Pseudonocardia asaccharolytica NBRC 16224.</title>
        <authorList>
            <person name="Hosoyama A."/>
            <person name="Uohara A."/>
            <person name="Ohji S."/>
            <person name="Ichikawa N."/>
        </authorList>
    </citation>
    <scope>NUCLEOTIDE SEQUENCE [LARGE SCALE GENOMIC DNA]</scope>
    <source>
        <strain evidence="4 5">NBRC 16224</strain>
    </source>
</reference>
<dbReference type="STRING" id="1123024.GCA_000423625_01360"/>
<organism evidence="4 5">
    <name type="scientific">Pseudonocardia asaccharolytica DSM 44247 = NBRC 16224</name>
    <dbReference type="NCBI Taxonomy" id="1123024"/>
    <lineage>
        <taxon>Bacteria</taxon>
        <taxon>Bacillati</taxon>
        <taxon>Actinomycetota</taxon>
        <taxon>Actinomycetes</taxon>
        <taxon>Pseudonocardiales</taxon>
        <taxon>Pseudonocardiaceae</taxon>
        <taxon>Pseudonocardia</taxon>
    </lineage>
</organism>
<proteinExistence type="predicted"/>
<name>A0A511D2R3_9PSEU</name>
<feature type="transmembrane region" description="Helical" evidence="2">
    <location>
        <begin position="204"/>
        <end position="226"/>
    </location>
</feature>
<feature type="compositionally biased region" description="Basic residues" evidence="1">
    <location>
        <begin position="12"/>
        <end position="21"/>
    </location>
</feature>
<gene>
    <name evidence="4" type="ORF">PA7_10250</name>
</gene>
<keyword evidence="2" id="KW-1133">Transmembrane helix</keyword>
<dbReference type="AlphaFoldDB" id="A0A511D2R3"/>
<evidence type="ECO:0000259" key="3">
    <source>
        <dbReference type="Pfam" id="PF21946"/>
    </source>
</evidence>
<feature type="compositionally biased region" description="Pro residues" evidence="1">
    <location>
        <begin position="1"/>
        <end position="11"/>
    </location>
</feature>
<feature type="region of interest" description="Disordered" evidence="1">
    <location>
        <begin position="1"/>
        <end position="21"/>
    </location>
</feature>
<keyword evidence="2" id="KW-0812">Transmembrane</keyword>
<dbReference type="OrthoDB" id="3712375at2"/>
<dbReference type="InterPro" id="IPR053807">
    <property type="entry name" value="LppM"/>
</dbReference>